<name>A0A0A9Z0W8_LYGHE</name>
<dbReference type="InterPro" id="IPR001878">
    <property type="entry name" value="Znf_CCHC"/>
</dbReference>
<dbReference type="Gene3D" id="4.10.60.10">
    <property type="entry name" value="Zinc finger, CCHC-type"/>
    <property type="match status" value="1"/>
</dbReference>
<accession>A0A0A9Z0W8</accession>
<gene>
    <name evidence="3" type="primary">glh-2_2</name>
    <name evidence="3" type="ORF">CM83_66321</name>
</gene>
<feature type="domain" description="CCHC-type" evidence="2">
    <location>
        <begin position="471"/>
        <end position="488"/>
    </location>
</feature>
<evidence type="ECO:0000313" key="3">
    <source>
        <dbReference type="EMBL" id="JAG36993.1"/>
    </source>
</evidence>
<keyword evidence="3" id="KW-0378">Hydrolase</keyword>
<reference evidence="3" key="1">
    <citation type="journal article" date="2014" name="PLoS ONE">
        <title>Transcriptome-Based Identification of ABC Transporters in the Western Tarnished Plant Bug Lygus hesperus.</title>
        <authorList>
            <person name="Hull J.J."/>
            <person name="Chaney K."/>
            <person name="Geib S.M."/>
            <person name="Fabrick J.A."/>
            <person name="Brent C.S."/>
            <person name="Walsh D."/>
            <person name="Lavine L.C."/>
        </authorList>
    </citation>
    <scope>NUCLEOTIDE SEQUENCE</scope>
</reference>
<keyword evidence="3" id="KW-0547">Nucleotide-binding</keyword>
<dbReference type="InterPro" id="IPR036875">
    <property type="entry name" value="Znf_CCHC_sf"/>
</dbReference>
<dbReference type="SMART" id="SM00343">
    <property type="entry name" value="ZnF_C2HC"/>
    <property type="match status" value="2"/>
</dbReference>
<protein>
    <submittedName>
        <fullName evidence="3">ATP-dependent RNA helicase glh-2</fullName>
    </submittedName>
</protein>
<dbReference type="InterPro" id="IPR054722">
    <property type="entry name" value="PolX-like_BBD"/>
</dbReference>
<feature type="compositionally biased region" description="Basic residues" evidence="1">
    <location>
        <begin position="413"/>
        <end position="422"/>
    </location>
</feature>
<dbReference type="EMBL" id="GBHO01006611">
    <property type="protein sequence ID" value="JAG36993.1"/>
    <property type="molecule type" value="Transcribed_RNA"/>
</dbReference>
<organism evidence="3">
    <name type="scientific">Lygus hesperus</name>
    <name type="common">Western plant bug</name>
    <dbReference type="NCBI Taxonomy" id="30085"/>
    <lineage>
        <taxon>Eukaryota</taxon>
        <taxon>Metazoa</taxon>
        <taxon>Ecdysozoa</taxon>
        <taxon>Arthropoda</taxon>
        <taxon>Hexapoda</taxon>
        <taxon>Insecta</taxon>
        <taxon>Pterygota</taxon>
        <taxon>Neoptera</taxon>
        <taxon>Paraneoptera</taxon>
        <taxon>Hemiptera</taxon>
        <taxon>Heteroptera</taxon>
        <taxon>Panheteroptera</taxon>
        <taxon>Cimicomorpha</taxon>
        <taxon>Miridae</taxon>
        <taxon>Mirini</taxon>
        <taxon>Lygus</taxon>
    </lineage>
</organism>
<keyword evidence="3" id="KW-0067">ATP-binding</keyword>
<dbReference type="GO" id="GO:0008270">
    <property type="term" value="F:zinc ion binding"/>
    <property type="evidence" value="ECO:0007669"/>
    <property type="project" value="InterPro"/>
</dbReference>
<keyword evidence="3" id="KW-0347">Helicase</keyword>
<sequence>ISGPIMSLSDFDCEDGVSLDGQLAKDMFTGHTSPPPSPKIALETASRMVGDTFFSPTPSNEPDVEALKVKVARSSDDDFVRYLEGFKSQMEVSFGLLQSKLSDFNSKYVSLSQHGSSNQGAQALNPTPSCSIQNPNAPPVPPTGYISKNLSGQASGVALVNCPVATVEDSTMEVDECSGPGTENQQNHIISQVHIYPRVRKIDAVELRPLDKKLDKEDQFDYWKRSVVGQLETEECIFVLDPSESVPGDFLKEDEDIAREKVRYFIFESLSQYFQDLVQDLRDPKEIMDKLENTCDPSSKFQLKRLVNEFNSIHFDPSVEKAVEFLNRFDEMRQKLCNINSNMLTHEYVKTVFEFSIDDTVTYQKAALHGFKFSLVELRDMLLEEQLRSEQSSLSGSSYSLIRSRIASSRGRGGSKRGRGSHLRGGVIPQVSITPSKKNIHSDSSSKKSSFCVYCKRKGHTRATCFKANKICFNCGISNQHFANECPNPSNVRTPASKNITPTTSNAALLSNRTRTSFVSKKPKLFKMPLGQAKRLAQEFKNYPDSVFAIAGSNDGDDNSQVWVTMGDEEEQAVSTINFVSERNGQSTAFTISEGERYFKAIIDTGCTEHLTSDKSHLINFQRLPQTRVFKCANSDDGADLPVNYRGDLNFINNGQVSMLKDVLYTPGLS</sequence>
<feature type="region of interest" description="Disordered" evidence="1">
    <location>
        <begin position="407"/>
        <end position="427"/>
    </location>
</feature>
<evidence type="ECO:0000256" key="1">
    <source>
        <dbReference type="SAM" id="MobiDB-lite"/>
    </source>
</evidence>
<dbReference type="Pfam" id="PF22936">
    <property type="entry name" value="Pol_BBD"/>
    <property type="match status" value="1"/>
</dbReference>
<proteinExistence type="predicted"/>
<dbReference type="AlphaFoldDB" id="A0A0A9Z0W8"/>
<feature type="non-terminal residue" evidence="3">
    <location>
        <position position="1"/>
    </location>
</feature>
<evidence type="ECO:0000259" key="2">
    <source>
        <dbReference type="SMART" id="SM00343"/>
    </source>
</evidence>
<dbReference type="GO" id="GO:0004386">
    <property type="term" value="F:helicase activity"/>
    <property type="evidence" value="ECO:0007669"/>
    <property type="project" value="UniProtKB-KW"/>
</dbReference>
<reference evidence="3" key="2">
    <citation type="submission" date="2014-07" db="EMBL/GenBank/DDBJ databases">
        <authorList>
            <person name="Hull J."/>
        </authorList>
    </citation>
    <scope>NUCLEOTIDE SEQUENCE</scope>
</reference>
<dbReference type="GO" id="GO:0003676">
    <property type="term" value="F:nucleic acid binding"/>
    <property type="evidence" value="ECO:0007669"/>
    <property type="project" value="InterPro"/>
</dbReference>
<dbReference type="SUPFAM" id="SSF57756">
    <property type="entry name" value="Retrovirus zinc finger-like domains"/>
    <property type="match status" value="1"/>
</dbReference>
<feature type="domain" description="CCHC-type" evidence="2">
    <location>
        <begin position="451"/>
        <end position="467"/>
    </location>
</feature>
<feature type="non-terminal residue" evidence="3">
    <location>
        <position position="670"/>
    </location>
</feature>